<feature type="domain" description="Elongation factor EFG" evidence="1">
    <location>
        <begin position="175"/>
        <end position="254"/>
    </location>
</feature>
<dbReference type="CDD" id="cd03691">
    <property type="entry name" value="BipA_TypA_II"/>
    <property type="match status" value="1"/>
</dbReference>
<dbReference type="Gene3D" id="3.30.70.240">
    <property type="match status" value="1"/>
</dbReference>
<dbReference type="Proteomes" id="UP001174909">
    <property type="component" value="Unassembled WGS sequence"/>
</dbReference>
<dbReference type="Gene3D" id="2.40.30.10">
    <property type="entry name" value="Translation factors"/>
    <property type="match status" value="1"/>
</dbReference>
<evidence type="ECO:0000313" key="5">
    <source>
        <dbReference type="Proteomes" id="UP001174909"/>
    </source>
</evidence>
<dbReference type="Gene3D" id="2.40.50.250">
    <property type="entry name" value="bipa protein"/>
    <property type="match status" value="1"/>
</dbReference>
<dbReference type="GO" id="GO:0005829">
    <property type="term" value="C:cytosol"/>
    <property type="evidence" value="ECO:0007669"/>
    <property type="project" value="TreeGrafter"/>
</dbReference>
<organism evidence="4 5">
    <name type="scientific">Geodia barretti</name>
    <name type="common">Barrett's horny sponge</name>
    <dbReference type="NCBI Taxonomy" id="519541"/>
    <lineage>
        <taxon>Eukaryota</taxon>
        <taxon>Metazoa</taxon>
        <taxon>Porifera</taxon>
        <taxon>Demospongiae</taxon>
        <taxon>Heteroscleromorpha</taxon>
        <taxon>Tetractinellida</taxon>
        <taxon>Astrophorina</taxon>
        <taxon>Geodiidae</taxon>
        <taxon>Geodia</taxon>
    </lineage>
</organism>
<proteinExistence type="predicted"/>
<dbReference type="SUPFAM" id="SSF54980">
    <property type="entry name" value="EF-G C-terminal domain-like"/>
    <property type="match status" value="2"/>
</dbReference>
<dbReference type="AlphaFoldDB" id="A0AA35T955"/>
<evidence type="ECO:0000259" key="1">
    <source>
        <dbReference type="Pfam" id="PF00679"/>
    </source>
</evidence>
<dbReference type="InterPro" id="IPR000640">
    <property type="entry name" value="EFG_V-like"/>
</dbReference>
<dbReference type="Gene3D" id="3.30.70.870">
    <property type="entry name" value="Elongation Factor G (Translational Gtpase), domain 3"/>
    <property type="match status" value="1"/>
</dbReference>
<dbReference type="CDD" id="cd03710">
    <property type="entry name" value="BipA_TypA_C"/>
    <property type="match status" value="1"/>
</dbReference>
<dbReference type="Pfam" id="PF00679">
    <property type="entry name" value="EFG_C"/>
    <property type="match status" value="1"/>
</dbReference>
<dbReference type="EMBL" id="CASHTH010003343">
    <property type="protein sequence ID" value="CAI8043634.1"/>
    <property type="molecule type" value="Genomic_DNA"/>
</dbReference>
<dbReference type="InterPro" id="IPR035651">
    <property type="entry name" value="BipA_V"/>
</dbReference>
<dbReference type="InterPro" id="IPR042116">
    <property type="entry name" value="TypA/BipA_C"/>
</dbReference>
<dbReference type="Pfam" id="PF03144">
    <property type="entry name" value="GTP_EFTU_D2"/>
    <property type="match status" value="1"/>
</dbReference>
<dbReference type="InterPro" id="IPR009000">
    <property type="entry name" value="Transl_B-barrel_sf"/>
</dbReference>
<dbReference type="GO" id="GO:0005525">
    <property type="term" value="F:GTP binding"/>
    <property type="evidence" value="ECO:0007669"/>
    <property type="project" value="InterPro"/>
</dbReference>
<evidence type="ECO:0000313" key="4">
    <source>
        <dbReference type="EMBL" id="CAI8043634.1"/>
    </source>
</evidence>
<evidence type="ECO:0000259" key="3">
    <source>
        <dbReference type="Pfam" id="PF21018"/>
    </source>
</evidence>
<keyword evidence="5" id="KW-1185">Reference proteome</keyword>
<dbReference type="GO" id="GO:0003924">
    <property type="term" value="F:GTPase activity"/>
    <property type="evidence" value="ECO:0007669"/>
    <property type="project" value="TreeGrafter"/>
</dbReference>
<dbReference type="SUPFAM" id="SSF50447">
    <property type="entry name" value="Translation proteins"/>
    <property type="match status" value="1"/>
</dbReference>
<dbReference type="InterPro" id="IPR035647">
    <property type="entry name" value="EFG_III/V"/>
</dbReference>
<gene>
    <name evidence="4" type="ORF">GBAR_LOCUS24202</name>
</gene>
<feature type="domain" description="TypA/BipA C-terminal" evidence="3">
    <location>
        <begin position="259"/>
        <end position="365"/>
    </location>
</feature>
<dbReference type="InterPro" id="IPR048876">
    <property type="entry name" value="BipA_C"/>
</dbReference>
<accession>A0AA35T955</accession>
<dbReference type="PANTHER" id="PTHR42908">
    <property type="entry name" value="TRANSLATION ELONGATION FACTOR-RELATED"/>
    <property type="match status" value="1"/>
</dbReference>
<evidence type="ECO:0000259" key="2">
    <source>
        <dbReference type="Pfam" id="PF03144"/>
    </source>
</evidence>
<sequence>MLVAALDYDNYLGQIAIGRIFRGSLSFRDSVAVLGRDGVVRPENVENVFIFKGLERLPAQTVQAGEIVAISGIAEISIGDTIADPYEAEALPSIEIDEPTVMMTFGVNTSPLMGREGSRCTSRMLRERLLRELRTNVSLRVEETASADEFFVSGRGELHLAILVENMRREDYEFQLTVFTREEFIGTLSESLADRLAQMTNMDNDGNGNVKMEYLVPTRGLIGFRSWFLRATRGNGVIDNRFVEYRPMRGEVKSAFSQSLVASEPGVAVTYGLLNAQGRGSTFVEPGTPVYEGMIVGMHPKEDDIVINVCREKKLTNMRSSTADVAKRLSPPVKMRLEEALEFIATDELVEVTPLNFRLRKKQLSAGVRLRQRSRDRQRETVGV</sequence>
<comment type="caution">
    <text evidence="4">The sequence shown here is derived from an EMBL/GenBank/DDBJ whole genome shotgun (WGS) entry which is preliminary data.</text>
</comment>
<dbReference type="InterPro" id="IPR047042">
    <property type="entry name" value="BipA_II"/>
</dbReference>
<dbReference type="InterPro" id="IPR004161">
    <property type="entry name" value="EFTu-like_2"/>
</dbReference>
<dbReference type="FunFam" id="2.40.50.250:FF:000001">
    <property type="entry name" value="GTP-binding protein TypA"/>
    <property type="match status" value="1"/>
</dbReference>
<protein>
    <submittedName>
        <fullName evidence="4">50S ribosomal subunit assembly factor BipA</fullName>
    </submittedName>
</protein>
<name>A0AA35T955_GEOBA</name>
<dbReference type="FunFam" id="3.30.70.870:FF:000003">
    <property type="entry name" value="GTP-binding protein TypA"/>
    <property type="match status" value="1"/>
</dbReference>
<reference evidence="4" key="1">
    <citation type="submission" date="2023-03" db="EMBL/GenBank/DDBJ databases">
        <authorList>
            <person name="Steffen K."/>
            <person name="Cardenas P."/>
        </authorList>
    </citation>
    <scope>NUCLEOTIDE SEQUENCE</scope>
</reference>
<dbReference type="PANTHER" id="PTHR42908:SF8">
    <property type="entry name" value="TR-TYPE G DOMAIN-CONTAINING PROTEIN"/>
    <property type="match status" value="1"/>
</dbReference>
<dbReference type="GO" id="GO:1990904">
    <property type="term" value="C:ribonucleoprotein complex"/>
    <property type="evidence" value="ECO:0007669"/>
    <property type="project" value="TreeGrafter"/>
</dbReference>
<feature type="domain" description="Translation elongation factor EFTu-like" evidence="2">
    <location>
        <begin position="13"/>
        <end position="83"/>
    </location>
</feature>
<dbReference type="Pfam" id="PF21018">
    <property type="entry name" value="BipA_C"/>
    <property type="match status" value="1"/>
</dbReference>